<name>A0A9X7W2T1_9BACL</name>
<sequence>MVSLGYSAEDEMEYRDYGWEQWPEFPWMSYQFRRALGETQEGGGAVSECLRAASLMIPGDRESWYGEWKRIADHNREKALRSESNGHYVTARSCYLRACDYYRSAEFWLQPDDPRRLSTFTLCEETFQAASRYFVHRVEYVHIPYEDTFLPAYFIRSAYAPEKSPVLIAFGGLDSFKEEIYFMLGRGALERGISCLLVDGPGQGASLRRQKLITRYDYEVPVGACVDFLESRQDVDLHKVALSGSSLGGYYAVRAAAFEKRISACIAHGAQWNVGRDWRSRDDNHPLALHIRWVFGVENMKQACEKADSFNLEPVIKNLEAPLLVIHGAKDMIGVQKAKELYDGAISAGVNTKLVMVEPSETGAEHCQHDNPTLAHEYVFDWLCEVWGIVQRYSQ</sequence>
<dbReference type="KEGG" id="afx:JZ786_10570"/>
<dbReference type="InterPro" id="IPR029058">
    <property type="entry name" value="AB_hydrolase_fold"/>
</dbReference>
<dbReference type="Proteomes" id="UP000663505">
    <property type="component" value="Chromosome"/>
</dbReference>
<accession>A0A9X7W2T1</accession>
<dbReference type="InterPro" id="IPR010520">
    <property type="entry name" value="FrsA-like"/>
</dbReference>
<keyword evidence="1 2" id="KW-0378">Hydrolase</keyword>
<dbReference type="Gene3D" id="3.40.50.1820">
    <property type="entry name" value="alpha/beta hydrolase"/>
    <property type="match status" value="1"/>
</dbReference>
<proteinExistence type="predicted"/>
<dbReference type="Gene3D" id="1.20.1440.110">
    <property type="entry name" value="acylaminoacyl peptidase"/>
    <property type="match status" value="1"/>
</dbReference>
<dbReference type="EMBL" id="CP071182">
    <property type="protein sequence ID" value="QSO49319.1"/>
    <property type="molecule type" value="Genomic_DNA"/>
</dbReference>
<gene>
    <name evidence="2" type="ORF">JZ786_10570</name>
</gene>
<protein>
    <submittedName>
        <fullName evidence="2">Alpha/beta fold hydrolase</fullName>
    </submittedName>
</protein>
<dbReference type="Pfam" id="PF06500">
    <property type="entry name" value="FrsA-like"/>
    <property type="match status" value="1"/>
</dbReference>
<dbReference type="GO" id="GO:0016787">
    <property type="term" value="F:hydrolase activity"/>
    <property type="evidence" value="ECO:0007669"/>
    <property type="project" value="UniProtKB-KW"/>
</dbReference>
<reference evidence="2 3" key="1">
    <citation type="submission" date="2021-02" db="EMBL/GenBank/DDBJ databases">
        <title>Alicyclobacillus curvatus sp. nov. and Alicyclobacillus mengziensis sp. nov., two acidophilic bacteria isolated from acid mine drainage.</title>
        <authorList>
            <person name="Huang Y."/>
        </authorList>
    </citation>
    <scope>NUCLEOTIDE SEQUENCE [LARGE SCALE GENOMIC DNA]</scope>
    <source>
        <strain evidence="2 3">S30H14</strain>
    </source>
</reference>
<dbReference type="AlphaFoldDB" id="A0A9X7W2T1"/>
<dbReference type="InterPro" id="IPR050261">
    <property type="entry name" value="FrsA_esterase"/>
</dbReference>
<evidence type="ECO:0000313" key="3">
    <source>
        <dbReference type="Proteomes" id="UP000663505"/>
    </source>
</evidence>
<organism evidence="2 3">
    <name type="scientific">Alicyclobacillus mengziensis</name>
    <dbReference type="NCBI Taxonomy" id="2931921"/>
    <lineage>
        <taxon>Bacteria</taxon>
        <taxon>Bacillati</taxon>
        <taxon>Bacillota</taxon>
        <taxon>Bacilli</taxon>
        <taxon>Bacillales</taxon>
        <taxon>Alicyclobacillaceae</taxon>
        <taxon>Alicyclobacillus</taxon>
    </lineage>
</organism>
<dbReference type="SUPFAM" id="SSF53474">
    <property type="entry name" value="alpha/beta-Hydrolases"/>
    <property type="match status" value="1"/>
</dbReference>
<keyword evidence="3" id="KW-1185">Reference proteome</keyword>
<dbReference type="PANTHER" id="PTHR22946">
    <property type="entry name" value="DIENELACTONE HYDROLASE DOMAIN-CONTAINING PROTEIN-RELATED"/>
    <property type="match status" value="1"/>
</dbReference>
<evidence type="ECO:0000256" key="1">
    <source>
        <dbReference type="ARBA" id="ARBA00022801"/>
    </source>
</evidence>
<evidence type="ECO:0000313" key="2">
    <source>
        <dbReference type="EMBL" id="QSO49319.1"/>
    </source>
</evidence>
<dbReference type="PANTHER" id="PTHR22946:SF12">
    <property type="entry name" value="CONIDIAL PIGMENT BIOSYNTHESIS PROTEIN AYG1 (AFU_ORTHOLOGUE AFUA_2G17550)"/>
    <property type="match status" value="1"/>
</dbReference>